<dbReference type="InterPro" id="IPR044861">
    <property type="entry name" value="IPNS-like_FE2OG_OXY"/>
</dbReference>
<evidence type="ECO:0000313" key="15">
    <source>
        <dbReference type="Proteomes" id="UP000326202"/>
    </source>
</evidence>
<evidence type="ECO:0000256" key="12">
    <source>
        <dbReference type="SAM" id="MobiDB-lite"/>
    </source>
</evidence>
<evidence type="ECO:0000313" key="14">
    <source>
        <dbReference type="EMBL" id="QEX17302.1"/>
    </source>
</evidence>
<keyword evidence="11" id="KW-0560">Oxidoreductase</keyword>
<evidence type="ECO:0000256" key="11">
    <source>
        <dbReference type="RuleBase" id="RU003682"/>
    </source>
</evidence>
<dbReference type="InterPro" id="IPR026992">
    <property type="entry name" value="DIOX_N"/>
</dbReference>
<reference evidence="14 15" key="1">
    <citation type="submission" date="2019-08" db="EMBL/GenBank/DDBJ databases">
        <title>Hyperibacter terrae gen. nov., sp. nov. and Hyperibacter viscosus sp. nov., two new members in the family Rhodospirillaceae isolated from the rhizosphere of Hypericum perforatum.</title>
        <authorList>
            <person name="Noviana Z."/>
        </authorList>
    </citation>
    <scope>NUCLEOTIDE SEQUENCE [LARGE SCALE GENOMIC DNA]</scope>
    <source>
        <strain evidence="14 15">R5913</strain>
    </source>
</reference>
<evidence type="ECO:0000256" key="10">
    <source>
        <dbReference type="ARBA" id="ARBA00049359"/>
    </source>
</evidence>
<protein>
    <recommendedName>
        <fullName evidence="5">2-oxoglutarate-dependent ethylene/succinate-forming enzyme</fullName>
        <ecNumber evidence="4">1.13.12.19</ecNumber>
        <ecNumber evidence="3">1.14.20.7</ecNumber>
    </recommendedName>
    <alternativeName>
        <fullName evidence="7">2-oxoglutarate dioxygenase (ethylene-forming)</fullName>
    </alternativeName>
    <alternativeName>
        <fullName evidence="8">2-oxoglutarate/L-arginine monooxygenase/decarboxylase (succinate-forming)</fullName>
    </alternativeName>
</protein>
<dbReference type="GO" id="GO:0009693">
    <property type="term" value="P:ethylene biosynthetic process"/>
    <property type="evidence" value="ECO:0007669"/>
    <property type="project" value="UniProtKB-KW"/>
</dbReference>
<keyword evidence="6" id="KW-0266">Ethylene biosynthesis</keyword>
<evidence type="ECO:0000256" key="2">
    <source>
        <dbReference type="ARBA" id="ARBA00004767"/>
    </source>
</evidence>
<name>A0A5J6MIE5_9PROT</name>
<dbReference type="InterPro" id="IPR050231">
    <property type="entry name" value="Iron_ascorbate_oxido_reductase"/>
</dbReference>
<dbReference type="PRINTS" id="PR00682">
    <property type="entry name" value="IPNSYNTHASE"/>
</dbReference>
<accession>A0A5J6MIE5</accession>
<dbReference type="KEGG" id="htq:FRZ44_25980"/>
<evidence type="ECO:0000256" key="4">
    <source>
        <dbReference type="ARBA" id="ARBA00012531"/>
    </source>
</evidence>
<dbReference type="AlphaFoldDB" id="A0A5J6MIE5"/>
<comment type="pathway">
    <text evidence="2">Alkene biosynthesis; ethylene biosynthesis via 2-oxoglutarate.</text>
</comment>
<dbReference type="GO" id="GO:0102276">
    <property type="term" value="F:2-oxoglutarate oxygenase/decarboxylase (ethylene-forming) activity"/>
    <property type="evidence" value="ECO:0007669"/>
    <property type="project" value="UniProtKB-EC"/>
</dbReference>
<feature type="domain" description="Fe2OG dioxygenase" evidence="13">
    <location>
        <begin position="191"/>
        <end position="287"/>
    </location>
</feature>
<dbReference type="Proteomes" id="UP000326202">
    <property type="component" value="Chromosome"/>
</dbReference>
<dbReference type="PROSITE" id="PS51471">
    <property type="entry name" value="FE2OG_OXY"/>
    <property type="match status" value="1"/>
</dbReference>
<dbReference type="PANTHER" id="PTHR47990">
    <property type="entry name" value="2-OXOGLUTARATE (2OG) AND FE(II)-DEPENDENT OXYGENASE SUPERFAMILY PROTEIN-RELATED"/>
    <property type="match status" value="1"/>
</dbReference>
<dbReference type="InterPro" id="IPR005123">
    <property type="entry name" value="Oxoglu/Fe-dep_dioxygenase_dom"/>
</dbReference>
<comment type="cofactor">
    <cofactor evidence="1">
        <name>Fe(2+)</name>
        <dbReference type="ChEBI" id="CHEBI:29033"/>
    </cofactor>
</comment>
<evidence type="ECO:0000259" key="13">
    <source>
        <dbReference type="PROSITE" id="PS51471"/>
    </source>
</evidence>
<keyword evidence="11" id="KW-0479">Metal-binding</keyword>
<dbReference type="Pfam" id="PF14226">
    <property type="entry name" value="DIOX_N"/>
    <property type="match status" value="1"/>
</dbReference>
<dbReference type="OrthoDB" id="21825at2"/>
<dbReference type="SUPFAM" id="SSF51197">
    <property type="entry name" value="Clavaminate synthase-like"/>
    <property type="match status" value="1"/>
</dbReference>
<evidence type="ECO:0000256" key="1">
    <source>
        <dbReference type="ARBA" id="ARBA00001954"/>
    </source>
</evidence>
<dbReference type="Gene3D" id="2.60.120.330">
    <property type="entry name" value="B-lactam Antibiotic, Isopenicillin N Synthase, Chain"/>
    <property type="match status" value="1"/>
</dbReference>
<sequence length="333" mass="36659">MIPTLDISPLFGADVEHRDSVDRALAAAATGPGFVIVTRLAGDCPLDERSRADLAAIFALPEAEKRRLWRQKFAPRNANVYRGYFPVQNGAATYKEGIDLGPDLAHGPRIQADDDPLLEPTPLPDERSLPGWREAAARYYRAMEQIAALLMASLARGLAIDEAVFAAPFAQGISTLRMIHYPLRPPESFRGAEPAIAVEHEGEVRQLVGAPHTDSGILTLLNQDSTGGLQARGRDGRWLDVPPQPASLVVNFGKLLELWTEGRVRATEHRVLAAASPRLSIPFFYEPGAEALIQPLATSGQPPLAPFRYGDYLWKRMVKFVEFRGLERRTVAR</sequence>
<evidence type="ECO:0000256" key="8">
    <source>
        <dbReference type="ARBA" id="ARBA00031282"/>
    </source>
</evidence>
<organism evidence="14 15">
    <name type="scientific">Hypericibacter terrae</name>
    <dbReference type="NCBI Taxonomy" id="2602015"/>
    <lineage>
        <taxon>Bacteria</taxon>
        <taxon>Pseudomonadati</taxon>
        <taxon>Pseudomonadota</taxon>
        <taxon>Alphaproteobacteria</taxon>
        <taxon>Rhodospirillales</taxon>
        <taxon>Dongiaceae</taxon>
        <taxon>Hypericibacter</taxon>
    </lineage>
</organism>
<comment type="catalytic activity">
    <reaction evidence="9">
        <text>2-oxoglutarate + O2 + 2 H(+) = ethene + 3 CO2 + H2O</text>
        <dbReference type="Rhea" id="RHEA:31523"/>
        <dbReference type="ChEBI" id="CHEBI:15377"/>
        <dbReference type="ChEBI" id="CHEBI:15378"/>
        <dbReference type="ChEBI" id="CHEBI:15379"/>
        <dbReference type="ChEBI" id="CHEBI:16526"/>
        <dbReference type="ChEBI" id="CHEBI:16810"/>
        <dbReference type="ChEBI" id="CHEBI:18153"/>
        <dbReference type="EC" id="1.13.12.19"/>
    </reaction>
</comment>
<dbReference type="EMBL" id="CP042906">
    <property type="protein sequence ID" value="QEX17302.1"/>
    <property type="molecule type" value="Genomic_DNA"/>
</dbReference>
<evidence type="ECO:0000256" key="6">
    <source>
        <dbReference type="ARBA" id="ARBA00022666"/>
    </source>
</evidence>
<gene>
    <name evidence="14" type="ORF">FRZ44_25980</name>
</gene>
<dbReference type="RefSeq" id="WP_151177573.1">
    <property type="nucleotide sequence ID" value="NZ_CP042906.1"/>
</dbReference>
<dbReference type="EC" id="1.14.20.7" evidence="3"/>
<feature type="region of interest" description="Disordered" evidence="12">
    <location>
        <begin position="109"/>
        <end position="129"/>
    </location>
</feature>
<evidence type="ECO:0000256" key="9">
    <source>
        <dbReference type="ARBA" id="ARBA00047725"/>
    </source>
</evidence>
<evidence type="ECO:0000256" key="3">
    <source>
        <dbReference type="ARBA" id="ARBA00012293"/>
    </source>
</evidence>
<keyword evidence="11" id="KW-0408">Iron</keyword>
<dbReference type="Pfam" id="PF03171">
    <property type="entry name" value="2OG-FeII_Oxy"/>
    <property type="match status" value="1"/>
</dbReference>
<evidence type="ECO:0000256" key="5">
    <source>
        <dbReference type="ARBA" id="ARBA00019045"/>
    </source>
</evidence>
<dbReference type="InterPro" id="IPR027443">
    <property type="entry name" value="IPNS-like_sf"/>
</dbReference>
<proteinExistence type="inferred from homology"/>
<keyword evidence="15" id="KW-1185">Reference proteome</keyword>
<evidence type="ECO:0000256" key="7">
    <source>
        <dbReference type="ARBA" id="ARBA00031011"/>
    </source>
</evidence>
<dbReference type="EC" id="1.13.12.19" evidence="4"/>
<comment type="similarity">
    <text evidence="11">Belongs to the iron/ascorbate-dependent oxidoreductase family.</text>
</comment>
<dbReference type="GO" id="GO:0046872">
    <property type="term" value="F:metal ion binding"/>
    <property type="evidence" value="ECO:0007669"/>
    <property type="project" value="UniProtKB-KW"/>
</dbReference>
<comment type="catalytic activity">
    <reaction evidence="10">
        <text>L-arginine + 2-oxoglutarate + O2 = guanidine + L-glutamate 5-semialdehyde + succinate + CO2</text>
        <dbReference type="Rhea" id="RHEA:31535"/>
        <dbReference type="ChEBI" id="CHEBI:15379"/>
        <dbReference type="ChEBI" id="CHEBI:16526"/>
        <dbReference type="ChEBI" id="CHEBI:16810"/>
        <dbReference type="ChEBI" id="CHEBI:30031"/>
        <dbReference type="ChEBI" id="CHEBI:30087"/>
        <dbReference type="ChEBI" id="CHEBI:32682"/>
        <dbReference type="ChEBI" id="CHEBI:58066"/>
        <dbReference type="EC" id="1.14.20.7"/>
    </reaction>
</comment>